<feature type="transmembrane region" description="Helical" evidence="8">
    <location>
        <begin position="248"/>
        <end position="270"/>
    </location>
</feature>
<dbReference type="InterPro" id="IPR020846">
    <property type="entry name" value="MFS_dom"/>
</dbReference>
<feature type="transmembrane region" description="Helical" evidence="8">
    <location>
        <begin position="185"/>
        <end position="202"/>
    </location>
</feature>
<feature type="region of interest" description="Disordered" evidence="7">
    <location>
        <begin position="1"/>
        <end position="21"/>
    </location>
</feature>
<proteinExistence type="predicted"/>
<dbReference type="InterPro" id="IPR036259">
    <property type="entry name" value="MFS_trans_sf"/>
</dbReference>
<keyword evidence="11" id="KW-1185">Reference proteome</keyword>
<feature type="transmembrane region" description="Helical" evidence="8">
    <location>
        <begin position="321"/>
        <end position="340"/>
    </location>
</feature>
<evidence type="ECO:0000256" key="7">
    <source>
        <dbReference type="SAM" id="MobiDB-lite"/>
    </source>
</evidence>
<organism evidence="10 11">
    <name type="scientific">Alloscardovia venturai</name>
    <dbReference type="NCBI Taxonomy" id="1769421"/>
    <lineage>
        <taxon>Bacteria</taxon>
        <taxon>Bacillati</taxon>
        <taxon>Actinomycetota</taxon>
        <taxon>Actinomycetes</taxon>
        <taxon>Bifidobacteriales</taxon>
        <taxon>Bifidobacteriaceae</taxon>
        <taxon>Alloscardovia</taxon>
    </lineage>
</organism>
<dbReference type="Gene3D" id="1.20.1250.20">
    <property type="entry name" value="MFS general substrate transporter like domains"/>
    <property type="match status" value="2"/>
</dbReference>
<evidence type="ECO:0000256" key="8">
    <source>
        <dbReference type="SAM" id="Phobius"/>
    </source>
</evidence>
<dbReference type="InterPro" id="IPR011701">
    <property type="entry name" value="MFS"/>
</dbReference>
<dbReference type="PANTHER" id="PTHR23517">
    <property type="entry name" value="RESISTANCE PROTEIN MDTM, PUTATIVE-RELATED-RELATED"/>
    <property type="match status" value="1"/>
</dbReference>
<keyword evidence="5 8" id="KW-1133">Transmembrane helix</keyword>
<feature type="transmembrane region" description="Helical" evidence="8">
    <location>
        <begin position="346"/>
        <end position="368"/>
    </location>
</feature>
<evidence type="ECO:0000259" key="9">
    <source>
        <dbReference type="PROSITE" id="PS50850"/>
    </source>
</evidence>
<dbReference type="Pfam" id="PF07690">
    <property type="entry name" value="MFS_1"/>
    <property type="match status" value="1"/>
</dbReference>
<evidence type="ECO:0000256" key="3">
    <source>
        <dbReference type="ARBA" id="ARBA00022475"/>
    </source>
</evidence>
<evidence type="ECO:0000313" key="11">
    <source>
        <dbReference type="Proteomes" id="UP001597036"/>
    </source>
</evidence>
<dbReference type="RefSeq" id="WP_377939179.1">
    <property type="nucleotide sequence ID" value="NZ_JBHTHQ010000021.1"/>
</dbReference>
<evidence type="ECO:0000256" key="1">
    <source>
        <dbReference type="ARBA" id="ARBA00004651"/>
    </source>
</evidence>
<feature type="transmembrane region" description="Helical" evidence="8">
    <location>
        <begin position="408"/>
        <end position="429"/>
    </location>
</feature>
<evidence type="ECO:0000256" key="6">
    <source>
        <dbReference type="ARBA" id="ARBA00023136"/>
    </source>
</evidence>
<keyword evidence="2" id="KW-0813">Transport</keyword>
<evidence type="ECO:0000256" key="4">
    <source>
        <dbReference type="ARBA" id="ARBA00022692"/>
    </source>
</evidence>
<name>A0ABW2Y7B2_9BIFI</name>
<feature type="domain" description="Major facilitator superfamily (MFS) profile" evidence="9">
    <location>
        <begin position="29"/>
        <end position="437"/>
    </location>
</feature>
<comment type="subcellular location">
    <subcellularLocation>
        <location evidence="1">Cell membrane</location>
        <topology evidence="1">Multi-pass membrane protein</topology>
    </subcellularLocation>
</comment>
<dbReference type="PROSITE" id="PS50850">
    <property type="entry name" value="MFS"/>
    <property type="match status" value="1"/>
</dbReference>
<comment type="caution">
    <text evidence="10">The sequence shown here is derived from an EMBL/GenBank/DDBJ whole genome shotgun (WGS) entry which is preliminary data.</text>
</comment>
<dbReference type="Proteomes" id="UP001597036">
    <property type="component" value="Unassembled WGS sequence"/>
</dbReference>
<accession>A0ABW2Y7B2</accession>
<keyword evidence="6 8" id="KW-0472">Membrane</keyword>
<evidence type="ECO:0000256" key="2">
    <source>
        <dbReference type="ARBA" id="ARBA00022448"/>
    </source>
</evidence>
<protein>
    <submittedName>
        <fullName evidence="10">MFS transporter</fullName>
    </submittedName>
</protein>
<dbReference type="EMBL" id="JBHTHQ010000021">
    <property type="protein sequence ID" value="MFD0705494.1"/>
    <property type="molecule type" value="Genomic_DNA"/>
</dbReference>
<dbReference type="InterPro" id="IPR050171">
    <property type="entry name" value="MFS_Transporters"/>
</dbReference>
<feature type="transmembrane region" description="Helical" evidence="8">
    <location>
        <begin position="29"/>
        <end position="52"/>
    </location>
</feature>
<feature type="transmembrane region" description="Helical" evidence="8">
    <location>
        <begin position="58"/>
        <end position="78"/>
    </location>
</feature>
<evidence type="ECO:0000256" key="5">
    <source>
        <dbReference type="ARBA" id="ARBA00022989"/>
    </source>
</evidence>
<sequence length="439" mass="46628">MAQLHTAKKQDASDSSRSSRSSSDFLKHLFVPVYMPAILFSTGEGALIPVVPLTANNLGAPLAISGLISGLLMIGVVLGDIPSSLLVKRFGEAFAMRTAAIMAIVAAIICWKAPNLVVLAVGVLAIGIASATFNLARHAFLTEWTPLWFRARAMSLLGGTTRIGNFIGPFLASPVIAFIGIQSVYWVHVVMCVSVLVLLAIMQDPEAIIARDSEAKVAHDKRMEFARQAQEKAVLQSQHEGGKQKKQLAIVTYFSILVRMGTAAGILQMMRAARQVILPLWGTQLHIPEARIALITGIAGAVDLSLFYTSGQVMDKFGRKWAAIPVLLGIGLSFIAMPLAHQEWSYVVVAICISLANGLGSGIVMTLGSDCAAKFAPEDMPGFLGGWRVFTDSGSAIGPLGISGVTALAGLPVAVIVMGAAGLLGAYMMQRYIPRYVGR</sequence>
<dbReference type="SUPFAM" id="SSF103473">
    <property type="entry name" value="MFS general substrate transporter"/>
    <property type="match status" value="1"/>
</dbReference>
<keyword evidence="3" id="KW-1003">Cell membrane</keyword>
<feature type="transmembrane region" description="Helical" evidence="8">
    <location>
        <begin position="115"/>
        <end position="136"/>
    </location>
</feature>
<feature type="transmembrane region" description="Helical" evidence="8">
    <location>
        <begin position="90"/>
        <end position="109"/>
    </location>
</feature>
<reference evidence="11" key="1">
    <citation type="journal article" date="2019" name="Int. J. Syst. Evol. Microbiol.">
        <title>The Global Catalogue of Microorganisms (GCM) 10K type strain sequencing project: providing services to taxonomists for standard genome sequencing and annotation.</title>
        <authorList>
            <consortium name="The Broad Institute Genomics Platform"/>
            <consortium name="The Broad Institute Genome Sequencing Center for Infectious Disease"/>
            <person name="Wu L."/>
            <person name="Ma J."/>
        </authorList>
    </citation>
    <scope>NUCLEOTIDE SEQUENCE [LARGE SCALE GENOMIC DNA]</scope>
    <source>
        <strain evidence="11">CCM 8604</strain>
    </source>
</reference>
<keyword evidence="4 8" id="KW-0812">Transmembrane</keyword>
<dbReference type="PANTHER" id="PTHR23517:SF3">
    <property type="entry name" value="INTEGRAL MEMBRANE TRANSPORT PROTEIN"/>
    <property type="match status" value="1"/>
</dbReference>
<evidence type="ECO:0000313" key="10">
    <source>
        <dbReference type="EMBL" id="MFD0705494.1"/>
    </source>
</evidence>
<gene>
    <name evidence="10" type="ORF">ACFQY8_07040</name>
</gene>